<dbReference type="Proteomes" id="UP000298415">
    <property type="component" value="Unassembled WGS sequence"/>
</dbReference>
<protein>
    <submittedName>
        <fullName evidence="2">Phage tail protein</fullName>
    </submittedName>
</protein>
<gene>
    <name evidence="2" type="ORF">C9F05_13140</name>
</gene>
<sequence length="50" mass="5374">MLTPVHSQFAQQAPSQKAGIMPFTTVFCIFINLGLGETINLAKNAVPATR</sequence>
<keyword evidence="1" id="KW-1133">Transmembrane helix</keyword>
<evidence type="ECO:0000313" key="2">
    <source>
        <dbReference type="EMBL" id="TGC98257.1"/>
    </source>
</evidence>
<keyword evidence="1" id="KW-0472">Membrane</keyword>
<feature type="non-terminal residue" evidence="2">
    <location>
        <position position="50"/>
    </location>
</feature>
<evidence type="ECO:0000256" key="1">
    <source>
        <dbReference type="SAM" id="Phobius"/>
    </source>
</evidence>
<name>A0A659R9Y8_SALET</name>
<organism evidence="2 3">
    <name type="scientific">Salmonella enterica I</name>
    <dbReference type="NCBI Taxonomy" id="59201"/>
    <lineage>
        <taxon>Bacteria</taxon>
        <taxon>Pseudomonadati</taxon>
        <taxon>Pseudomonadota</taxon>
        <taxon>Gammaproteobacteria</taxon>
        <taxon>Enterobacterales</taxon>
        <taxon>Enterobacteriaceae</taxon>
        <taxon>Salmonella</taxon>
    </lineage>
</organism>
<evidence type="ECO:0000313" key="3">
    <source>
        <dbReference type="Proteomes" id="UP000298415"/>
    </source>
</evidence>
<reference evidence="2 3" key="1">
    <citation type="submission" date="2018-03" db="EMBL/GenBank/DDBJ databases">
        <title>Non-Typhoidal Salmonella genome sequencing and assembly.</title>
        <authorList>
            <person name="Matchawe C."/>
        </authorList>
    </citation>
    <scope>NUCLEOTIDE SEQUENCE [LARGE SCALE GENOMIC DNA]</scope>
    <source>
        <strain evidence="2 3">32evb</strain>
    </source>
</reference>
<dbReference type="AlphaFoldDB" id="A0A659R9Y8"/>
<comment type="caution">
    <text evidence="2">The sequence shown here is derived from an EMBL/GenBank/DDBJ whole genome shotgun (WGS) entry which is preliminary data.</text>
</comment>
<feature type="transmembrane region" description="Helical" evidence="1">
    <location>
        <begin position="20"/>
        <end position="42"/>
    </location>
</feature>
<proteinExistence type="predicted"/>
<dbReference type="EMBL" id="PYKE01000196">
    <property type="protein sequence ID" value="TGC98257.1"/>
    <property type="molecule type" value="Genomic_DNA"/>
</dbReference>
<keyword evidence="1" id="KW-0812">Transmembrane</keyword>
<accession>A0A659R9Y8</accession>